<protein>
    <recommendedName>
        <fullName evidence="3">Phage protein</fullName>
    </recommendedName>
</protein>
<organism evidence="1 2">
    <name type="scientific">Pseudomonas lundensis</name>
    <dbReference type="NCBI Taxonomy" id="86185"/>
    <lineage>
        <taxon>Bacteria</taxon>
        <taxon>Pseudomonadati</taxon>
        <taxon>Pseudomonadota</taxon>
        <taxon>Gammaproteobacteria</taxon>
        <taxon>Pseudomonadales</taxon>
        <taxon>Pseudomonadaceae</taxon>
        <taxon>Pseudomonas</taxon>
    </lineage>
</organism>
<dbReference type="AlphaFoldDB" id="A0A266NEB6"/>
<evidence type="ECO:0000313" key="2">
    <source>
        <dbReference type="Proteomes" id="UP000215788"/>
    </source>
</evidence>
<dbReference type="RefSeq" id="WP_094992558.1">
    <property type="nucleotide sequence ID" value="NZ_NQKI01000006.1"/>
</dbReference>
<accession>A0A266NEB6</accession>
<dbReference type="OrthoDB" id="7016747at2"/>
<evidence type="ECO:0008006" key="3">
    <source>
        <dbReference type="Google" id="ProtNLM"/>
    </source>
</evidence>
<name>A0A266NEB6_9PSED</name>
<comment type="caution">
    <text evidence="1">The sequence shown here is derived from an EMBL/GenBank/DDBJ whole genome shotgun (WGS) entry which is preliminary data.</text>
</comment>
<sequence length="90" mass="10416">MSNIDWSKLRKAADIKAEAELARLAPLIAEETQWVESERNYVSEQLEAIEDGEEIPGTEREWRDYRIQVRAWKEGAEGFPDSDKRPARPS</sequence>
<gene>
    <name evidence="1" type="ORF">CJF39_05730</name>
</gene>
<proteinExistence type="predicted"/>
<evidence type="ECO:0000313" key="1">
    <source>
        <dbReference type="EMBL" id="OZY60382.1"/>
    </source>
</evidence>
<reference evidence="1 2" key="1">
    <citation type="submission" date="2017-08" db="EMBL/GenBank/DDBJ databases">
        <title>Genomic and metabolic characterisation of spoilage-associated Pseudomonas species.</title>
        <authorList>
            <person name="Stanborough T."/>
            <person name="Fegan N."/>
            <person name="Powell S.M."/>
            <person name="Singh T."/>
            <person name="Tamplin M.L."/>
            <person name="Chandry P.S."/>
        </authorList>
    </citation>
    <scope>NUCLEOTIDE SEQUENCE [LARGE SCALE GENOMIC DNA]</scope>
    <source>
        <strain evidence="1 2">L1802</strain>
    </source>
</reference>
<dbReference type="EMBL" id="NQKI01000006">
    <property type="protein sequence ID" value="OZY60382.1"/>
    <property type="molecule type" value="Genomic_DNA"/>
</dbReference>
<dbReference type="Proteomes" id="UP000215788">
    <property type="component" value="Unassembled WGS sequence"/>
</dbReference>